<dbReference type="OrthoDB" id="9811841at2"/>
<sequence length="512" mass="58690">MAIKSRSSGVLMPVPALPGDYGIGTLGSDARTFVDLLQSMGFGYWQILPVGPVDSCFSPYKSTSAFAGNPLLIDLERLYQWDLLTADELATGKSTAPAYSINYPDLICNRHSIFKLAFSRLTPKQKTDIQNYVEANSEWLPDFSLYTVLAQYYSEEDWTKWDNQDLIKRTPAALSIARSDFCEEINFQNFLQYTYAKQWSALKDYANTKAIKIIGDMPIYVAHTSADVWCHPELFLLDEKGSPIEISGVPPDYFAKNGQLWGNPLYRWDVMKKDHYSWWMRRIKKALADFDMVRIDHFRGFSAYWSVPASEATAKNGRWIPGPAMDFFRQLEKTFPKPSIIAEDLGLQDEDLVKLLKNTGFPGMRIMEFAFIDDLDNIHLPHNYSANTVAYSGTHDNNTLLGTFFDYTPEHRRYAFDYCGYTEAWENQWQIGGHQSPSCRAFIRTLFQSAANLVILPIQDICGYGCDTRMNEPGTTANNWVFRMTRDGLLQIDVDWYNRINHLYHRKALSVI</sequence>
<evidence type="ECO:0000256" key="2">
    <source>
        <dbReference type="ARBA" id="ARBA00005684"/>
    </source>
</evidence>
<dbReference type="STRING" id="52694.ACWI_18120"/>
<dbReference type="SUPFAM" id="SSF51445">
    <property type="entry name" value="(Trans)glycosidases"/>
    <property type="match status" value="1"/>
</dbReference>
<reference evidence="11 12" key="1">
    <citation type="submission" date="2015-09" db="EMBL/GenBank/DDBJ databases">
        <title>Genome sequence of Acetobacterium wieringae DSM 1911.</title>
        <authorList>
            <person name="Poehlein A."/>
            <person name="Bengelsdorf F.R."/>
            <person name="Schiel-Bengelsdorf B."/>
            <person name="Duerre P."/>
            <person name="Daniel R."/>
        </authorList>
    </citation>
    <scope>NUCLEOTIDE SEQUENCE [LARGE SCALE GENOMIC DNA]</scope>
    <source>
        <strain evidence="11 12">DSM 1911</strain>
    </source>
</reference>
<dbReference type="RefSeq" id="WP_070371125.1">
    <property type="nucleotide sequence ID" value="NZ_LKEU01000029.1"/>
</dbReference>
<dbReference type="InterPro" id="IPR003385">
    <property type="entry name" value="Glyco_hydro_77"/>
</dbReference>
<comment type="caution">
    <text evidence="11">The sequence shown here is derived from an EMBL/GenBank/DDBJ whole genome shotgun (WGS) entry which is preliminary data.</text>
</comment>
<dbReference type="Proteomes" id="UP000176244">
    <property type="component" value="Unassembled WGS sequence"/>
</dbReference>
<dbReference type="PANTHER" id="PTHR32438">
    <property type="entry name" value="4-ALPHA-GLUCANOTRANSFERASE DPE1, CHLOROPLASTIC/AMYLOPLASTIC"/>
    <property type="match status" value="1"/>
</dbReference>
<evidence type="ECO:0000256" key="10">
    <source>
        <dbReference type="RuleBase" id="RU361207"/>
    </source>
</evidence>
<dbReference type="NCBIfam" id="NF011080">
    <property type="entry name" value="PRK14508.1-3"/>
    <property type="match status" value="1"/>
</dbReference>
<dbReference type="EMBL" id="LKEU01000029">
    <property type="protein sequence ID" value="OFV70601.1"/>
    <property type="molecule type" value="Genomic_DNA"/>
</dbReference>
<dbReference type="InterPro" id="IPR017853">
    <property type="entry name" value="GH"/>
</dbReference>
<dbReference type="GO" id="GO:0004134">
    <property type="term" value="F:4-alpha-glucanotransferase activity"/>
    <property type="evidence" value="ECO:0007669"/>
    <property type="project" value="UniProtKB-EC"/>
</dbReference>
<evidence type="ECO:0000256" key="1">
    <source>
        <dbReference type="ARBA" id="ARBA00000439"/>
    </source>
</evidence>
<gene>
    <name evidence="11" type="primary">malQ</name>
    <name evidence="11" type="ORF">ACWI_18120</name>
</gene>
<dbReference type="Gene3D" id="3.20.20.80">
    <property type="entry name" value="Glycosidases"/>
    <property type="match status" value="1"/>
</dbReference>
<protein>
    <recommendedName>
        <fullName evidence="4 10">4-alpha-glucanotransferase</fullName>
        <ecNumber evidence="3 10">2.4.1.25</ecNumber>
    </recommendedName>
    <alternativeName>
        <fullName evidence="8 10">Amylomaltase</fullName>
    </alternativeName>
    <alternativeName>
        <fullName evidence="9 10">Disproportionating enzyme</fullName>
    </alternativeName>
</protein>
<dbReference type="EC" id="2.4.1.25" evidence="3 10"/>
<keyword evidence="5 10" id="KW-0328">Glycosyltransferase</keyword>
<name>A0A1F2PIQ5_9FIRM</name>
<organism evidence="11 12">
    <name type="scientific">Acetobacterium wieringae</name>
    <dbReference type="NCBI Taxonomy" id="52694"/>
    <lineage>
        <taxon>Bacteria</taxon>
        <taxon>Bacillati</taxon>
        <taxon>Bacillota</taxon>
        <taxon>Clostridia</taxon>
        <taxon>Eubacteriales</taxon>
        <taxon>Eubacteriaceae</taxon>
        <taxon>Acetobacterium</taxon>
    </lineage>
</organism>
<proteinExistence type="inferred from homology"/>
<evidence type="ECO:0000256" key="8">
    <source>
        <dbReference type="ARBA" id="ARBA00031423"/>
    </source>
</evidence>
<keyword evidence="6 10" id="KW-0808">Transferase</keyword>
<evidence type="ECO:0000256" key="6">
    <source>
        <dbReference type="ARBA" id="ARBA00022679"/>
    </source>
</evidence>
<accession>A0A1F2PIQ5</accession>
<evidence type="ECO:0000313" key="12">
    <source>
        <dbReference type="Proteomes" id="UP000176244"/>
    </source>
</evidence>
<evidence type="ECO:0000256" key="3">
    <source>
        <dbReference type="ARBA" id="ARBA00012560"/>
    </source>
</evidence>
<dbReference type="PANTHER" id="PTHR32438:SF5">
    <property type="entry name" value="4-ALPHA-GLUCANOTRANSFERASE DPE1, CHLOROPLASTIC_AMYLOPLASTIC"/>
    <property type="match status" value="1"/>
</dbReference>
<evidence type="ECO:0000256" key="7">
    <source>
        <dbReference type="ARBA" id="ARBA00023277"/>
    </source>
</evidence>
<evidence type="ECO:0000313" key="11">
    <source>
        <dbReference type="EMBL" id="OFV70601.1"/>
    </source>
</evidence>
<evidence type="ECO:0000256" key="9">
    <source>
        <dbReference type="ARBA" id="ARBA00031501"/>
    </source>
</evidence>
<evidence type="ECO:0000256" key="4">
    <source>
        <dbReference type="ARBA" id="ARBA00020295"/>
    </source>
</evidence>
<comment type="catalytic activity">
    <reaction evidence="1 10">
        <text>Transfers a segment of a (1-&gt;4)-alpha-D-glucan to a new position in an acceptor, which may be glucose or a (1-&gt;4)-alpha-D-glucan.</text>
        <dbReference type="EC" id="2.4.1.25"/>
    </reaction>
</comment>
<dbReference type="NCBIfam" id="TIGR00217">
    <property type="entry name" value="malQ"/>
    <property type="match status" value="1"/>
</dbReference>
<dbReference type="Pfam" id="PF02446">
    <property type="entry name" value="Glyco_hydro_77"/>
    <property type="match status" value="1"/>
</dbReference>
<evidence type="ECO:0000256" key="5">
    <source>
        <dbReference type="ARBA" id="ARBA00022676"/>
    </source>
</evidence>
<dbReference type="AlphaFoldDB" id="A0A1F2PIQ5"/>
<comment type="similarity">
    <text evidence="2 10">Belongs to the disproportionating enzyme family.</text>
</comment>
<keyword evidence="7 10" id="KW-0119">Carbohydrate metabolism</keyword>
<dbReference type="GO" id="GO:0005975">
    <property type="term" value="P:carbohydrate metabolic process"/>
    <property type="evidence" value="ECO:0007669"/>
    <property type="project" value="InterPro"/>
</dbReference>